<sequence length="252" mass="26797">MQLQSLLLTLASLLALASATANVAAPAPQQTDHVAITAPAARLFETISILDDTNSRAALDPPDLSFAPINSCLICHAAINTCVGKCGGSRSCQKDCRCDLKVDNAMCTICESITCRPAPGGANIQDRSEDIEATKAAQDTGTSSGSVDKRVPPSINQCAMCIYSINTCKKKCATPDNCDDACRCWNAMHNRMCSACKIPCSCGHSCPRLARRQRHIFSTADALNTRAIPIELLDDPNAKIKDSKDVPREGGV</sequence>
<name>A0A6A7AEE9_9PLEO</name>
<dbReference type="Proteomes" id="UP000799424">
    <property type="component" value="Unassembled WGS sequence"/>
</dbReference>
<dbReference type="EMBL" id="MU006218">
    <property type="protein sequence ID" value="KAF2831690.1"/>
    <property type="molecule type" value="Genomic_DNA"/>
</dbReference>
<evidence type="ECO:0000256" key="1">
    <source>
        <dbReference type="SAM" id="SignalP"/>
    </source>
</evidence>
<evidence type="ECO:0000313" key="2">
    <source>
        <dbReference type="EMBL" id="KAF2831690.1"/>
    </source>
</evidence>
<dbReference type="OrthoDB" id="10669471at2759"/>
<evidence type="ECO:0000313" key="3">
    <source>
        <dbReference type="Proteomes" id="UP000799424"/>
    </source>
</evidence>
<keyword evidence="1" id="KW-0732">Signal</keyword>
<feature type="chain" id="PRO_5025678294" description="Membrane anchor Opy2 N-terminal domain-containing protein" evidence="1">
    <location>
        <begin position="20"/>
        <end position="252"/>
    </location>
</feature>
<feature type="signal peptide" evidence="1">
    <location>
        <begin position="1"/>
        <end position="19"/>
    </location>
</feature>
<evidence type="ECO:0008006" key="4">
    <source>
        <dbReference type="Google" id="ProtNLM"/>
    </source>
</evidence>
<keyword evidence="3" id="KW-1185">Reference proteome</keyword>
<dbReference type="AlphaFoldDB" id="A0A6A7AEE9"/>
<organism evidence="2 3">
    <name type="scientific">Ophiobolus disseminans</name>
    <dbReference type="NCBI Taxonomy" id="1469910"/>
    <lineage>
        <taxon>Eukaryota</taxon>
        <taxon>Fungi</taxon>
        <taxon>Dikarya</taxon>
        <taxon>Ascomycota</taxon>
        <taxon>Pezizomycotina</taxon>
        <taxon>Dothideomycetes</taxon>
        <taxon>Pleosporomycetidae</taxon>
        <taxon>Pleosporales</taxon>
        <taxon>Pleosporineae</taxon>
        <taxon>Phaeosphaeriaceae</taxon>
        <taxon>Ophiobolus</taxon>
    </lineage>
</organism>
<protein>
    <recommendedName>
        <fullName evidence="4">Membrane anchor Opy2 N-terminal domain-containing protein</fullName>
    </recommendedName>
</protein>
<gene>
    <name evidence="2" type="ORF">CC86DRAFT_367002</name>
</gene>
<reference evidence="2" key="1">
    <citation type="journal article" date="2020" name="Stud. Mycol.">
        <title>101 Dothideomycetes genomes: a test case for predicting lifestyles and emergence of pathogens.</title>
        <authorList>
            <person name="Haridas S."/>
            <person name="Albert R."/>
            <person name="Binder M."/>
            <person name="Bloem J."/>
            <person name="Labutti K."/>
            <person name="Salamov A."/>
            <person name="Andreopoulos B."/>
            <person name="Baker S."/>
            <person name="Barry K."/>
            <person name="Bills G."/>
            <person name="Bluhm B."/>
            <person name="Cannon C."/>
            <person name="Castanera R."/>
            <person name="Culley D."/>
            <person name="Daum C."/>
            <person name="Ezra D."/>
            <person name="Gonzalez J."/>
            <person name="Henrissat B."/>
            <person name="Kuo A."/>
            <person name="Liang C."/>
            <person name="Lipzen A."/>
            <person name="Lutzoni F."/>
            <person name="Magnuson J."/>
            <person name="Mondo S."/>
            <person name="Nolan M."/>
            <person name="Ohm R."/>
            <person name="Pangilinan J."/>
            <person name="Park H.-J."/>
            <person name="Ramirez L."/>
            <person name="Alfaro M."/>
            <person name="Sun H."/>
            <person name="Tritt A."/>
            <person name="Yoshinaga Y."/>
            <person name="Zwiers L.-H."/>
            <person name="Turgeon B."/>
            <person name="Goodwin S."/>
            <person name="Spatafora J."/>
            <person name="Crous P."/>
            <person name="Grigoriev I."/>
        </authorList>
    </citation>
    <scope>NUCLEOTIDE SEQUENCE</scope>
    <source>
        <strain evidence="2">CBS 113818</strain>
    </source>
</reference>
<accession>A0A6A7AEE9</accession>
<proteinExistence type="predicted"/>